<evidence type="ECO:0000256" key="5">
    <source>
        <dbReference type="ARBA" id="ARBA00023187"/>
    </source>
</evidence>
<evidence type="ECO:0000256" key="2">
    <source>
        <dbReference type="ARBA" id="ARBA00010788"/>
    </source>
</evidence>
<keyword evidence="7" id="KW-0175">Coiled coil</keyword>
<dbReference type="EMBL" id="JNVN01000787">
    <property type="protein sequence ID" value="KHJ34617.1"/>
    <property type="molecule type" value="Genomic_DNA"/>
</dbReference>
<dbReference type="InterPro" id="IPR008409">
    <property type="entry name" value="SPF27"/>
</dbReference>
<dbReference type="OMA" id="SAWQESI"/>
<dbReference type="GO" id="GO:0000974">
    <property type="term" value="C:Prp19 complex"/>
    <property type="evidence" value="ECO:0007669"/>
    <property type="project" value="TreeGrafter"/>
</dbReference>
<feature type="coiled-coil region" evidence="7">
    <location>
        <begin position="137"/>
        <end position="164"/>
    </location>
</feature>
<dbReference type="Proteomes" id="UP000030854">
    <property type="component" value="Unassembled WGS sequence"/>
</dbReference>
<keyword evidence="9" id="KW-1185">Reference proteome</keyword>
<keyword evidence="5" id="KW-0508">mRNA splicing</keyword>
<comment type="subcellular location">
    <subcellularLocation>
        <location evidence="1">Nucleus</location>
    </subcellularLocation>
</comment>
<dbReference type="GO" id="GO:0008380">
    <property type="term" value="P:RNA splicing"/>
    <property type="evidence" value="ECO:0007669"/>
    <property type="project" value="UniProtKB-KW"/>
</dbReference>
<dbReference type="PANTHER" id="PTHR13296">
    <property type="entry name" value="BCAS2 PROTEIN"/>
    <property type="match status" value="1"/>
</dbReference>
<evidence type="ECO:0000256" key="6">
    <source>
        <dbReference type="ARBA" id="ARBA00023242"/>
    </source>
</evidence>
<comment type="caution">
    <text evidence="8">The sequence shown here is derived from an EMBL/GenBank/DDBJ whole genome shotgun (WGS) entry which is preliminary data.</text>
</comment>
<dbReference type="PANTHER" id="PTHR13296:SF0">
    <property type="entry name" value="PRE-MRNA-SPLICING FACTOR SPF27"/>
    <property type="match status" value="1"/>
</dbReference>
<keyword evidence="4" id="KW-0747">Spliceosome</keyword>
<dbReference type="AlphaFoldDB" id="A0A0B1P7D4"/>
<protein>
    <submittedName>
        <fullName evidence="8">Putative bcas2 family protein</fullName>
    </submittedName>
</protein>
<evidence type="ECO:0000313" key="8">
    <source>
        <dbReference type="EMBL" id="KHJ34617.1"/>
    </source>
</evidence>
<reference evidence="8 9" key="1">
    <citation type="journal article" date="2014" name="BMC Genomics">
        <title>Adaptive genomic structural variation in the grape powdery mildew pathogen, Erysiphe necator.</title>
        <authorList>
            <person name="Jones L."/>
            <person name="Riaz S."/>
            <person name="Morales-Cruz A."/>
            <person name="Amrine K.C."/>
            <person name="McGuire B."/>
            <person name="Gubler W.D."/>
            <person name="Walker M.A."/>
            <person name="Cantu D."/>
        </authorList>
    </citation>
    <scope>NUCLEOTIDE SEQUENCE [LARGE SCALE GENOMIC DNA]</scope>
    <source>
        <strain evidence="9">c</strain>
    </source>
</reference>
<dbReference type="GO" id="GO:0071011">
    <property type="term" value="C:precatalytic spliceosome"/>
    <property type="evidence" value="ECO:0007669"/>
    <property type="project" value="TreeGrafter"/>
</dbReference>
<keyword evidence="3" id="KW-0507">mRNA processing</keyword>
<evidence type="ECO:0000256" key="4">
    <source>
        <dbReference type="ARBA" id="ARBA00022728"/>
    </source>
</evidence>
<dbReference type="Pfam" id="PF05700">
    <property type="entry name" value="BCAS2"/>
    <property type="match status" value="1"/>
</dbReference>
<sequence length="209" mass="23419">MPLIPAIFDSLPYIDNEPTPDERAAAQSLIEAELVTVDQQKKPDEKIHPSISSLPKINFSPCIQAELKRVENKQPLKAIDLSRYETNDLPSFDDSCDNEVLFAALRSIYVSQVYLNNRKKNLEALETFGKNAWLLGNAQLESILRNLERDLAQKKSEIDICALERKLSQEAIGGEIKSLEESWKKAIGRALETEIAVDNLKSGITPNKA</sequence>
<accession>A0A0B1P7D4</accession>
<gene>
    <name evidence="8" type="ORF">EV44_g2693</name>
</gene>
<keyword evidence="6" id="KW-0539">Nucleus</keyword>
<dbReference type="GO" id="GO:0006397">
    <property type="term" value="P:mRNA processing"/>
    <property type="evidence" value="ECO:0007669"/>
    <property type="project" value="UniProtKB-KW"/>
</dbReference>
<evidence type="ECO:0000256" key="7">
    <source>
        <dbReference type="SAM" id="Coils"/>
    </source>
</evidence>
<organism evidence="8 9">
    <name type="scientific">Uncinula necator</name>
    <name type="common">Grape powdery mildew</name>
    <dbReference type="NCBI Taxonomy" id="52586"/>
    <lineage>
        <taxon>Eukaryota</taxon>
        <taxon>Fungi</taxon>
        <taxon>Dikarya</taxon>
        <taxon>Ascomycota</taxon>
        <taxon>Pezizomycotina</taxon>
        <taxon>Leotiomycetes</taxon>
        <taxon>Erysiphales</taxon>
        <taxon>Erysiphaceae</taxon>
        <taxon>Erysiphe</taxon>
    </lineage>
</organism>
<dbReference type="GO" id="GO:0071013">
    <property type="term" value="C:catalytic step 2 spliceosome"/>
    <property type="evidence" value="ECO:0007669"/>
    <property type="project" value="TreeGrafter"/>
</dbReference>
<evidence type="ECO:0000313" key="9">
    <source>
        <dbReference type="Proteomes" id="UP000030854"/>
    </source>
</evidence>
<dbReference type="STRING" id="52586.A0A0B1P7D4"/>
<evidence type="ECO:0000256" key="1">
    <source>
        <dbReference type="ARBA" id="ARBA00004123"/>
    </source>
</evidence>
<proteinExistence type="inferred from homology"/>
<dbReference type="HOGENOM" id="CLU_082523_4_0_1"/>
<comment type="similarity">
    <text evidence="2">Belongs to the SPF27 family.</text>
</comment>
<name>A0A0B1P7D4_UNCNE</name>
<evidence type="ECO:0000256" key="3">
    <source>
        <dbReference type="ARBA" id="ARBA00022664"/>
    </source>
</evidence>